<evidence type="ECO:0000313" key="2">
    <source>
        <dbReference type="EMBL" id="GEK91992.1"/>
    </source>
</evidence>
<accession>A0A511AWG4</accession>
<dbReference type="RefSeq" id="WP_146924796.1">
    <property type="nucleotide sequence ID" value="NZ_BJUY01000025.1"/>
</dbReference>
<name>A0A511AWG4_9LACT</name>
<reference evidence="2 3" key="1">
    <citation type="submission" date="2019-07" db="EMBL/GenBank/DDBJ databases">
        <title>Whole genome shotgun sequence of Alkalibacterium kapii NBRC 103247.</title>
        <authorList>
            <person name="Hosoyama A."/>
            <person name="Uohara A."/>
            <person name="Ohji S."/>
            <person name="Ichikawa N."/>
        </authorList>
    </citation>
    <scope>NUCLEOTIDE SEQUENCE [LARGE SCALE GENOMIC DNA]</scope>
    <source>
        <strain evidence="2 3">NBRC 103247</strain>
    </source>
</reference>
<gene>
    <name evidence="2" type="ORF">AKA01nite_16140</name>
</gene>
<keyword evidence="2" id="KW-0808">Transferase</keyword>
<keyword evidence="3" id="KW-1185">Reference proteome</keyword>
<organism evidence="2 3">
    <name type="scientific">Alkalibacterium kapii</name>
    <dbReference type="NCBI Taxonomy" id="426704"/>
    <lineage>
        <taxon>Bacteria</taxon>
        <taxon>Bacillati</taxon>
        <taxon>Bacillota</taxon>
        <taxon>Bacilli</taxon>
        <taxon>Lactobacillales</taxon>
        <taxon>Carnobacteriaceae</taxon>
        <taxon>Alkalibacterium</taxon>
    </lineage>
</organism>
<proteinExistence type="inferred from homology"/>
<evidence type="ECO:0000256" key="1">
    <source>
        <dbReference type="ARBA" id="ARBA00006479"/>
    </source>
</evidence>
<dbReference type="CDD" id="cd24152">
    <property type="entry name" value="ASKHA_NBD_ROK-like"/>
    <property type="match status" value="1"/>
</dbReference>
<dbReference type="PANTHER" id="PTHR18964">
    <property type="entry name" value="ROK (REPRESSOR, ORF, KINASE) FAMILY"/>
    <property type="match status" value="1"/>
</dbReference>
<dbReference type="GO" id="GO:0016301">
    <property type="term" value="F:kinase activity"/>
    <property type="evidence" value="ECO:0007669"/>
    <property type="project" value="UniProtKB-KW"/>
</dbReference>
<dbReference type="Pfam" id="PF00480">
    <property type="entry name" value="ROK"/>
    <property type="match status" value="1"/>
</dbReference>
<dbReference type="EMBL" id="BJUY01000025">
    <property type="protein sequence ID" value="GEK91992.1"/>
    <property type="molecule type" value="Genomic_DNA"/>
</dbReference>
<keyword evidence="2" id="KW-0418">Kinase</keyword>
<dbReference type="InterPro" id="IPR000600">
    <property type="entry name" value="ROK"/>
</dbReference>
<dbReference type="Proteomes" id="UP000321662">
    <property type="component" value="Unassembled WGS sequence"/>
</dbReference>
<dbReference type="OrthoDB" id="9795247at2"/>
<protein>
    <submittedName>
        <fullName evidence="2">N-acetylmannosamine kinase</fullName>
    </submittedName>
</protein>
<comment type="similarity">
    <text evidence="1">Belongs to the ROK (NagC/XylR) family.</text>
</comment>
<dbReference type="SUPFAM" id="SSF53067">
    <property type="entry name" value="Actin-like ATPase domain"/>
    <property type="match status" value="1"/>
</dbReference>
<sequence length="294" mass="32832">MAILTFDIGGTSVKHGVWNKDQLVKKDSFKTPKTWDEMKEKLTEIKEKTAHDYRVEGIALSSPGAVNQATRQIEGISAVSYLHLFPIYDELEELFDLPIAIENDANCAALAEVWKGSAEKNDNVLFVVVGTGIGGAVIVNKKIHHGAHMFGGEFGCMLLNGEKTFSELATAVNMARRYADQKELSYDDISGKQVFELAEKGDKLAINEVNNFYYFLAKGLYNLAYAFDPEKIIIGGGISSMDGFIERLNREFEELLKRVECNTFHPKLDLCTFRNDANLIGAVYNYLQKSHKGN</sequence>
<evidence type="ECO:0000313" key="3">
    <source>
        <dbReference type="Proteomes" id="UP000321662"/>
    </source>
</evidence>
<comment type="caution">
    <text evidence="2">The sequence shown here is derived from an EMBL/GenBank/DDBJ whole genome shotgun (WGS) entry which is preliminary data.</text>
</comment>
<dbReference type="AlphaFoldDB" id="A0A511AWG4"/>
<dbReference type="PANTHER" id="PTHR18964:SF170">
    <property type="entry name" value="SUGAR KINASE"/>
    <property type="match status" value="1"/>
</dbReference>
<dbReference type="InterPro" id="IPR043129">
    <property type="entry name" value="ATPase_NBD"/>
</dbReference>
<dbReference type="Gene3D" id="3.30.420.40">
    <property type="match status" value="2"/>
</dbReference>